<protein>
    <submittedName>
        <fullName evidence="1">Uncharacterized protein</fullName>
    </submittedName>
</protein>
<dbReference type="AlphaFoldDB" id="A0A6J5GW18"/>
<evidence type="ECO:0000313" key="2">
    <source>
        <dbReference type="Proteomes" id="UP000494252"/>
    </source>
</evidence>
<gene>
    <name evidence="1" type="ORF">LMG27177_06305</name>
</gene>
<proteinExistence type="predicted"/>
<sequence length="142" mass="15231">MRHHESLFIFARGCATCRAGPKRQTTLRFCNIAAVTLTVVLLSPVSTAVAQTIAIVSGTYGSSCGVRHGNDTRRLAAECAGRMSCRYVIKERLTDNPSPECRKDYRAEWKCGAQEFHTAAVSPEANTGTLAISCVASHGAGK</sequence>
<reference evidence="1 2" key="1">
    <citation type="submission" date="2020-04" db="EMBL/GenBank/DDBJ databases">
        <authorList>
            <person name="De Canck E."/>
        </authorList>
    </citation>
    <scope>NUCLEOTIDE SEQUENCE [LARGE SCALE GENOMIC DNA]</scope>
    <source>
        <strain evidence="1 2">LMG 27177</strain>
    </source>
</reference>
<name>A0A6J5GW18_9BURK</name>
<accession>A0A6J5GW18</accession>
<dbReference type="Proteomes" id="UP000494252">
    <property type="component" value="Unassembled WGS sequence"/>
</dbReference>
<keyword evidence="2" id="KW-1185">Reference proteome</keyword>
<organism evidence="1 2">
    <name type="scientific">Paraburkholderia fynbosensis</name>
    <dbReference type="NCBI Taxonomy" id="1200993"/>
    <lineage>
        <taxon>Bacteria</taxon>
        <taxon>Pseudomonadati</taxon>
        <taxon>Pseudomonadota</taxon>
        <taxon>Betaproteobacteria</taxon>
        <taxon>Burkholderiales</taxon>
        <taxon>Burkholderiaceae</taxon>
        <taxon>Paraburkholderia</taxon>
    </lineage>
</organism>
<evidence type="ECO:0000313" key="1">
    <source>
        <dbReference type="EMBL" id="CAB3807306.1"/>
    </source>
</evidence>
<dbReference type="EMBL" id="CADIKI010000024">
    <property type="protein sequence ID" value="CAB3807306.1"/>
    <property type="molecule type" value="Genomic_DNA"/>
</dbReference>
<dbReference type="RefSeq" id="WP_175165390.1">
    <property type="nucleotide sequence ID" value="NZ_CADIKI010000024.1"/>
</dbReference>